<accession>A0A917HUQ2</accession>
<organism evidence="2 3">
    <name type="scientific">Polaribacter pacificus</name>
    <dbReference type="NCBI Taxonomy" id="1775173"/>
    <lineage>
        <taxon>Bacteria</taxon>
        <taxon>Pseudomonadati</taxon>
        <taxon>Bacteroidota</taxon>
        <taxon>Flavobacteriia</taxon>
        <taxon>Flavobacteriales</taxon>
        <taxon>Flavobacteriaceae</taxon>
    </lineage>
</organism>
<keyword evidence="1" id="KW-0732">Signal</keyword>
<name>A0A917HUQ2_9FLAO</name>
<comment type="caution">
    <text evidence="2">The sequence shown here is derived from an EMBL/GenBank/DDBJ whole genome shotgun (WGS) entry which is preliminary data.</text>
</comment>
<dbReference type="RefSeq" id="WP_188597495.1">
    <property type="nucleotide sequence ID" value="NZ_BMJW01000001.1"/>
</dbReference>
<reference evidence="2" key="1">
    <citation type="journal article" date="2014" name="Int. J. Syst. Evol. Microbiol.">
        <title>Complete genome sequence of Corynebacterium casei LMG S-19264T (=DSM 44701T), isolated from a smear-ripened cheese.</title>
        <authorList>
            <consortium name="US DOE Joint Genome Institute (JGI-PGF)"/>
            <person name="Walter F."/>
            <person name="Albersmeier A."/>
            <person name="Kalinowski J."/>
            <person name="Ruckert C."/>
        </authorList>
    </citation>
    <scope>NUCLEOTIDE SEQUENCE</scope>
    <source>
        <strain evidence="2">CGMCC 1.15763</strain>
    </source>
</reference>
<proteinExistence type="predicted"/>
<evidence type="ECO:0000256" key="1">
    <source>
        <dbReference type="SAM" id="SignalP"/>
    </source>
</evidence>
<sequence>MKNITKIKALVLFTVFATFTACDTVDFGDTNISPNAPTKASTALLLTNVERSVAGYTTQTLPNLYAQYISEGQYPESSQYQDQNFSYSGVYGILTEIKRIVELNTNDETKTDAAANGPNANQIAAASLLRVYYLKYSVERWGMMPYTEALEGLANPYPKFDGQVDIYKALIGEIDAALALITAGDISGDYLFDGKMATWAKFGNTMKMIMALNLSRADAATGAAKFNEALGNTISSNAENLVYPFLSDDANDNAWQDRFQTRVDYLISDTFANALIGAGTSTAPQDPRLPKMAATAKDTPTEYVGAPYGAQNTALNSYSFITSDIIYDGSRDMPIFTYAQVLFSRAEAAALGWTTETAATLYTQGIQASMEQWGVAAADIATYVAAKPYVNSSSIAYEKWVSMFLQGYDSWTDWRRMKAHGYEKPLTPPAVILGGATGVPNRHAYATNTANLNKDNYDAAIAVQGADDLNTVLEMFK</sequence>
<dbReference type="EMBL" id="BMJW01000001">
    <property type="protein sequence ID" value="GGG89802.1"/>
    <property type="molecule type" value="Genomic_DNA"/>
</dbReference>
<evidence type="ECO:0008006" key="4">
    <source>
        <dbReference type="Google" id="ProtNLM"/>
    </source>
</evidence>
<protein>
    <recommendedName>
        <fullName evidence="4">Starch-binding associating with outer membrane</fullName>
    </recommendedName>
</protein>
<dbReference type="InterPro" id="IPR041662">
    <property type="entry name" value="SusD-like_2"/>
</dbReference>
<dbReference type="Gene3D" id="1.25.40.390">
    <property type="match status" value="1"/>
</dbReference>
<keyword evidence="3" id="KW-1185">Reference proteome</keyword>
<gene>
    <name evidence="2" type="ORF">GCM10011416_02900</name>
</gene>
<dbReference type="PROSITE" id="PS51257">
    <property type="entry name" value="PROKAR_LIPOPROTEIN"/>
    <property type="match status" value="1"/>
</dbReference>
<dbReference type="Pfam" id="PF12771">
    <property type="entry name" value="SusD-like_2"/>
    <property type="match status" value="1"/>
</dbReference>
<evidence type="ECO:0000313" key="3">
    <source>
        <dbReference type="Proteomes" id="UP000633278"/>
    </source>
</evidence>
<dbReference type="AlphaFoldDB" id="A0A917HUQ2"/>
<dbReference type="SUPFAM" id="SSF48452">
    <property type="entry name" value="TPR-like"/>
    <property type="match status" value="1"/>
</dbReference>
<feature type="signal peptide" evidence="1">
    <location>
        <begin position="1"/>
        <end position="21"/>
    </location>
</feature>
<reference evidence="2" key="2">
    <citation type="submission" date="2020-09" db="EMBL/GenBank/DDBJ databases">
        <authorList>
            <person name="Sun Q."/>
            <person name="Zhou Y."/>
        </authorList>
    </citation>
    <scope>NUCLEOTIDE SEQUENCE</scope>
    <source>
        <strain evidence="2">CGMCC 1.15763</strain>
    </source>
</reference>
<evidence type="ECO:0000313" key="2">
    <source>
        <dbReference type="EMBL" id="GGG89802.1"/>
    </source>
</evidence>
<feature type="chain" id="PRO_5036837281" description="Starch-binding associating with outer membrane" evidence="1">
    <location>
        <begin position="22"/>
        <end position="477"/>
    </location>
</feature>
<dbReference type="InterPro" id="IPR011990">
    <property type="entry name" value="TPR-like_helical_dom_sf"/>
</dbReference>
<dbReference type="Proteomes" id="UP000633278">
    <property type="component" value="Unassembled WGS sequence"/>
</dbReference>